<dbReference type="EMBL" id="CP019454">
    <property type="protein sequence ID" value="AUW93336.1"/>
    <property type="molecule type" value="Genomic_DNA"/>
</dbReference>
<comment type="catalytic activity">
    <reaction evidence="5">
        <text>2 reduced [2Fe-2S]-[ferredoxin] + NADP(+) + H(+) = 2 oxidized [2Fe-2S]-[ferredoxin] + NADPH</text>
        <dbReference type="Rhea" id="RHEA:20125"/>
        <dbReference type="Rhea" id="RHEA-COMP:10000"/>
        <dbReference type="Rhea" id="RHEA-COMP:10001"/>
        <dbReference type="ChEBI" id="CHEBI:15378"/>
        <dbReference type="ChEBI" id="CHEBI:33737"/>
        <dbReference type="ChEBI" id="CHEBI:33738"/>
        <dbReference type="ChEBI" id="CHEBI:57783"/>
        <dbReference type="ChEBI" id="CHEBI:58349"/>
        <dbReference type="EC" id="1.18.1.2"/>
    </reaction>
</comment>
<dbReference type="SUPFAM" id="SSF51905">
    <property type="entry name" value="FAD/NAD(P)-binding domain"/>
    <property type="match status" value="1"/>
</dbReference>
<dbReference type="PANTHER" id="PTHR48105">
    <property type="entry name" value="THIOREDOXIN REDUCTASE 1-RELATED-RELATED"/>
    <property type="match status" value="1"/>
</dbReference>
<protein>
    <recommendedName>
        <fullName evidence="5">Ferredoxin--NADP reductase</fullName>
        <shortName evidence="5">FNR</shortName>
        <shortName evidence="5">Fd-NADP(+) reductase</shortName>
        <ecNumber evidence="5">1.18.1.2</ecNumber>
    </recommendedName>
</protein>
<comment type="subunit">
    <text evidence="5">Homodimer.</text>
</comment>
<feature type="binding site" evidence="5">
    <location>
        <position position="51"/>
    </location>
    <ligand>
        <name>FAD</name>
        <dbReference type="ChEBI" id="CHEBI:57692"/>
    </ligand>
</feature>
<evidence type="ECO:0000256" key="3">
    <source>
        <dbReference type="ARBA" id="ARBA00022857"/>
    </source>
</evidence>
<sequence length="334" mass="35726">MEAVRTELFDLTIVGGGPVGMFGATLASLHGMKVKIIESLPELGGQLYALYPEKPVYDVAGFPAVPAKDLALSLVAQMERYRPEVVLKESVETVEALADGTFLLHSNKGVHGTRAILLAVGIGSFLPRRIPAQGAESWEGKGLHYFVPPLDTFAGQHVLVVGGGDTAVDWALAVAGKARQVTVVHRRNEFRAQEDSVRQMHETDNINVVTPAEVEEILGADEVSGVRIRHQEKGSHELSVDAIIGGLGFHPDLGPVKTWGLELKGSTIKVAPESMMTTRPGIWAVGDAAFYPGKVKLIATGFGEVGIAVAQIRTFLHPGVSGLPHSTTLKNKNR</sequence>
<feature type="binding site" evidence="5">
    <location>
        <position position="125"/>
    </location>
    <ligand>
        <name>FAD</name>
        <dbReference type="ChEBI" id="CHEBI:57692"/>
    </ligand>
</feature>
<feature type="domain" description="FAD/NAD(P)-binding" evidence="6">
    <location>
        <begin position="9"/>
        <end position="296"/>
    </location>
</feature>
<gene>
    <name evidence="7" type="ORF">BXT84_04680</name>
</gene>
<feature type="binding site" evidence="5">
    <location>
        <position position="328"/>
    </location>
    <ligand>
        <name>FAD</name>
        <dbReference type="ChEBI" id="CHEBI:57692"/>
    </ligand>
</feature>
<name>A0ABN5GZZ7_9FIRM</name>
<keyword evidence="4 5" id="KW-0560">Oxidoreductase</keyword>
<dbReference type="HAMAP" id="MF_01685">
    <property type="entry name" value="FENR2"/>
    <property type="match status" value="1"/>
</dbReference>
<dbReference type="InterPro" id="IPR022890">
    <property type="entry name" value="Fd--NADP_Rdtase_type_2"/>
</dbReference>
<evidence type="ECO:0000256" key="5">
    <source>
        <dbReference type="HAMAP-Rule" id="MF_01685"/>
    </source>
</evidence>
<comment type="caution">
    <text evidence="5">Lacks conserved residue(s) required for the propagation of feature annotation.</text>
</comment>
<keyword evidence="3 5" id="KW-0521">NADP</keyword>
<dbReference type="InterPro" id="IPR050097">
    <property type="entry name" value="Ferredoxin-NADP_redctase_2"/>
</dbReference>
<organism evidence="7 8">
    <name type="scientific">Sulfobacillus thermotolerans</name>
    <dbReference type="NCBI Taxonomy" id="338644"/>
    <lineage>
        <taxon>Bacteria</taxon>
        <taxon>Bacillati</taxon>
        <taxon>Bacillota</taxon>
        <taxon>Clostridia</taxon>
        <taxon>Eubacteriales</taxon>
        <taxon>Clostridiales Family XVII. Incertae Sedis</taxon>
        <taxon>Sulfobacillus</taxon>
    </lineage>
</organism>
<evidence type="ECO:0000256" key="4">
    <source>
        <dbReference type="ARBA" id="ARBA00023002"/>
    </source>
</evidence>
<dbReference type="InterPro" id="IPR036188">
    <property type="entry name" value="FAD/NAD-bd_sf"/>
</dbReference>
<evidence type="ECO:0000256" key="2">
    <source>
        <dbReference type="ARBA" id="ARBA00022827"/>
    </source>
</evidence>
<feature type="binding site" evidence="5">
    <location>
        <position position="287"/>
    </location>
    <ligand>
        <name>FAD</name>
        <dbReference type="ChEBI" id="CHEBI:57692"/>
    </ligand>
</feature>
<dbReference type="Gene3D" id="3.50.50.60">
    <property type="entry name" value="FAD/NAD(P)-binding domain"/>
    <property type="match status" value="2"/>
</dbReference>
<reference evidence="7 8" key="1">
    <citation type="journal article" date="2019" name="Sci. Rep.">
        <title>Sulfobacillus thermotolerans: new insights into resistance and metabolic capacities of acidophilic chemolithotrophs.</title>
        <authorList>
            <person name="Panyushkina A.E."/>
            <person name="Babenko V.V."/>
            <person name="Nikitina A.S."/>
            <person name="Selezneva O.V."/>
            <person name="Tsaplina I.A."/>
            <person name="Letarova M.A."/>
            <person name="Kostryukova E.S."/>
            <person name="Letarov A.V."/>
        </authorList>
    </citation>
    <scope>NUCLEOTIDE SEQUENCE [LARGE SCALE GENOMIC DNA]</scope>
    <source>
        <strain evidence="7 8">Kr1</strain>
    </source>
</reference>
<keyword evidence="2 5" id="KW-0274">FAD</keyword>
<evidence type="ECO:0000313" key="8">
    <source>
        <dbReference type="Proteomes" id="UP000325292"/>
    </source>
</evidence>
<proteinExistence type="inferred from homology"/>
<keyword evidence="8" id="KW-1185">Reference proteome</keyword>
<accession>A0ABN5GZZ7</accession>
<dbReference type="Proteomes" id="UP000325292">
    <property type="component" value="Chromosome"/>
</dbReference>
<evidence type="ECO:0000259" key="6">
    <source>
        <dbReference type="Pfam" id="PF07992"/>
    </source>
</evidence>
<feature type="binding site" evidence="5">
    <location>
        <position position="91"/>
    </location>
    <ligand>
        <name>FAD</name>
        <dbReference type="ChEBI" id="CHEBI:57692"/>
    </ligand>
</feature>
<evidence type="ECO:0000256" key="1">
    <source>
        <dbReference type="ARBA" id="ARBA00022630"/>
    </source>
</evidence>
<feature type="binding site" evidence="5">
    <location>
        <position position="46"/>
    </location>
    <ligand>
        <name>FAD</name>
        <dbReference type="ChEBI" id="CHEBI:57692"/>
    </ligand>
</feature>
<dbReference type="PRINTS" id="PR00469">
    <property type="entry name" value="PNDRDTASEII"/>
</dbReference>
<comment type="cofactor">
    <cofactor evidence="5">
        <name>FAD</name>
        <dbReference type="ChEBI" id="CHEBI:57692"/>
    </cofactor>
    <text evidence="5">Binds 1 FAD per subunit.</text>
</comment>
<feature type="binding site" evidence="5">
    <location>
        <position position="38"/>
    </location>
    <ligand>
        <name>FAD</name>
        <dbReference type="ChEBI" id="CHEBI:57692"/>
    </ligand>
</feature>
<evidence type="ECO:0000313" key="7">
    <source>
        <dbReference type="EMBL" id="AUW93336.1"/>
    </source>
</evidence>
<dbReference type="PRINTS" id="PR00368">
    <property type="entry name" value="FADPNR"/>
</dbReference>
<comment type="similarity">
    <text evidence="5">Belongs to the ferredoxin--NADP reductase type 2 family.</text>
</comment>
<dbReference type="Pfam" id="PF07992">
    <property type="entry name" value="Pyr_redox_2"/>
    <property type="match status" value="1"/>
</dbReference>
<keyword evidence="1 5" id="KW-0285">Flavoprotein</keyword>
<dbReference type="EC" id="1.18.1.2" evidence="5"/>
<dbReference type="InterPro" id="IPR023753">
    <property type="entry name" value="FAD/NAD-binding_dom"/>
</dbReference>